<dbReference type="InterPro" id="IPR009571">
    <property type="entry name" value="SUR7/Rim9-like_fungi"/>
</dbReference>
<dbReference type="InterPro" id="IPR052413">
    <property type="entry name" value="SUR7_domain"/>
</dbReference>
<accession>A0ABR4B3T4</accession>
<feature type="transmembrane region" description="Helical" evidence="1">
    <location>
        <begin position="168"/>
        <end position="192"/>
    </location>
</feature>
<evidence type="ECO:0000313" key="3">
    <source>
        <dbReference type="Proteomes" id="UP001590951"/>
    </source>
</evidence>
<keyword evidence="1" id="KW-0472">Membrane</keyword>
<evidence type="ECO:0000313" key="2">
    <source>
        <dbReference type="EMBL" id="KAL2052405.1"/>
    </source>
</evidence>
<evidence type="ECO:0000256" key="1">
    <source>
        <dbReference type="SAM" id="Phobius"/>
    </source>
</evidence>
<protein>
    <submittedName>
        <fullName evidence="2">Uncharacterized protein</fullName>
    </submittedName>
</protein>
<gene>
    <name evidence="2" type="ORF">ABVK25_007277</name>
</gene>
<dbReference type="Proteomes" id="UP001590951">
    <property type="component" value="Unassembled WGS sequence"/>
</dbReference>
<keyword evidence="1" id="KW-1133">Transmembrane helix</keyword>
<sequence length="286" mass="31155">MRYSAILPIALSLTAFILSMLCLFAGSKPGYLEQANLLTLNTSMLGHEIVNPPKTSSKTLSSIENSIQKDINKVASDVAKELNIHDFYSVHILDFCEGYYTPSPIANRTSTPAKNVTYCSNRTALFHFDPMATLQKELKKGINLTELQWPSAVEDGIRAAELATKVMFVVYCFGIATTALSLIGALISLFALGRLSALINLGISMFACFCLMVASATATGIINKVVENVNAHGTTIGLSAVKGTTFVGMTWSADLLMLLVGFIWLFYFIKGRKEEMSHIPEGKEGY</sequence>
<dbReference type="PANTHER" id="PTHR28019:SF7">
    <property type="entry name" value="SUR7 PROTEIN"/>
    <property type="match status" value="1"/>
</dbReference>
<feature type="transmembrane region" description="Helical" evidence="1">
    <location>
        <begin position="246"/>
        <end position="269"/>
    </location>
</feature>
<organism evidence="2 3">
    <name type="scientific">Lepraria finkii</name>
    <dbReference type="NCBI Taxonomy" id="1340010"/>
    <lineage>
        <taxon>Eukaryota</taxon>
        <taxon>Fungi</taxon>
        <taxon>Dikarya</taxon>
        <taxon>Ascomycota</taxon>
        <taxon>Pezizomycotina</taxon>
        <taxon>Lecanoromycetes</taxon>
        <taxon>OSLEUM clade</taxon>
        <taxon>Lecanoromycetidae</taxon>
        <taxon>Lecanorales</taxon>
        <taxon>Lecanorineae</taxon>
        <taxon>Stereocaulaceae</taxon>
        <taxon>Lepraria</taxon>
    </lineage>
</organism>
<dbReference type="EMBL" id="JBHFEH010000027">
    <property type="protein sequence ID" value="KAL2052405.1"/>
    <property type="molecule type" value="Genomic_DNA"/>
</dbReference>
<comment type="caution">
    <text evidence="2">The sequence shown here is derived from an EMBL/GenBank/DDBJ whole genome shotgun (WGS) entry which is preliminary data.</text>
</comment>
<dbReference type="Pfam" id="PF06687">
    <property type="entry name" value="SUR7"/>
    <property type="match status" value="1"/>
</dbReference>
<name>A0ABR4B3T4_9LECA</name>
<keyword evidence="3" id="KW-1185">Reference proteome</keyword>
<dbReference type="PANTHER" id="PTHR28019">
    <property type="entry name" value="CELL MEMBRANE PROTEIN YLR413W-RELATED"/>
    <property type="match status" value="1"/>
</dbReference>
<keyword evidence="1" id="KW-0812">Transmembrane</keyword>
<reference evidence="2 3" key="1">
    <citation type="submission" date="2024-09" db="EMBL/GenBank/DDBJ databases">
        <title>Rethinking Asexuality: The Enigmatic Case of Functional Sexual Genes in Lepraria (Stereocaulaceae).</title>
        <authorList>
            <person name="Doellman M."/>
            <person name="Sun Y."/>
            <person name="Barcenas-Pena A."/>
            <person name="Lumbsch H.T."/>
            <person name="Grewe F."/>
        </authorList>
    </citation>
    <scope>NUCLEOTIDE SEQUENCE [LARGE SCALE GENOMIC DNA]</scope>
    <source>
        <strain evidence="2 3">Grewe 0041</strain>
    </source>
</reference>
<proteinExistence type="predicted"/>
<feature type="transmembrane region" description="Helical" evidence="1">
    <location>
        <begin position="204"/>
        <end position="226"/>
    </location>
</feature>